<keyword evidence="1" id="KW-0472">Membrane</keyword>
<feature type="transmembrane region" description="Helical" evidence="1">
    <location>
        <begin position="16"/>
        <end position="38"/>
    </location>
</feature>
<reference evidence="2" key="1">
    <citation type="submission" date="2018-05" db="EMBL/GenBank/DDBJ databases">
        <authorList>
            <person name="Lanie J.A."/>
            <person name="Ng W.-L."/>
            <person name="Kazmierczak K.M."/>
            <person name="Andrzejewski T.M."/>
            <person name="Davidsen T.M."/>
            <person name="Wayne K.J."/>
            <person name="Tettelin H."/>
            <person name="Glass J.I."/>
            <person name="Rusch D."/>
            <person name="Podicherti R."/>
            <person name="Tsui H.-C.T."/>
            <person name="Winkler M.E."/>
        </authorList>
    </citation>
    <scope>NUCLEOTIDE SEQUENCE</scope>
</reference>
<dbReference type="InterPro" id="IPR036259">
    <property type="entry name" value="MFS_trans_sf"/>
</dbReference>
<name>A0A383AUC7_9ZZZZ</name>
<organism evidence="2">
    <name type="scientific">marine metagenome</name>
    <dbReference type="NCBI Taxonomy" id="408172"/>
    <lineage>
        <taxon>unclassified sequences</taxon>
        <taxon>metagenomes</taxon>
        <taxon>ecological metagenomes</taxon>
    </lineage>
</organism>
<protein>
    <submittedName>
        <fullName evidence="2">Uncharacterized protein</fullName>
    </submittedName>
</protein>
<feature type="transmembrane region" description="Helical" evidence="1">
    <location>
        <begin position="123"/>
        <end position="144"/>
    </location>
</feature>
<evidence type="ECO:0000256" key="1">
    <source>
        <dbReference type="SAM" id="Phobius"/>
    </source>
</evidence>
<sequence>MAEASGFLAASVVDTFPAILLPIWLASFGGGALYSLAMTVLSDHPQAVRLFGFAISVQVAFQVLMLLSMLWFMVPGGLADCLYALLGLCVIGACLIHLLPAQSADSTNLDTMSVAEVLNQPKALLCLMACLVFFISIGAVWAYLERLGTLSGFAAVQLSQVLAGGVAISILGSITAV</sequence>
<feature type="transmembrane region" description="Helical" evidence="1">
    <location>
        <begin position="50"/>
        <end position="71"/>
    </location>
</feature>
<dbReference type="EMBL" id="UINC01194598">
    <property type="protein sequence ID" value="SVE10758.1"/>
    <property type="molecule type" value="Genomic_DNA"/>
</dbReference>
<keyword evidence="1" id="KW-0812">Transmembrane</keyword>
<dbReference type="SUPFAM" id="SSF103473">
    <property type="entry name" value="MFS general substrate transporter"/>
    <property type="match status" value="1"/>
</dbReference>
<evidence type="ECO:0000313" key="2">
    <source>
        <dbReference type="EMBL" id="SVE10758.1"/>
    </source>
</evidence>
<accession>A0A383AUC7</accession>
<keyword evidence="1" id="KW-1133">Transmembrane helix</keyword>
<feature type="transmembrane region" description="Helical" evidence="1">
    <location>
        <begin position="150"/>
        <end position="174"/>
    </location>
</feature>
<dbReference type="AlphaFoldDB" id="A0A383AUC7"/>
<feature type="transmembrane region" description="Helical" evidence="1">
    <location>
        <begin position="83"/>
        <end position="102"/>
    </location>
</feature>
<proteinExistence type="predicted"/>
<gene>
    <name evidence="2" type="ORF">METZ01_LOCUS463612</name>
</gene>